<name>A0ABV8GFQ0_9ACTN</name>
<organism evidence="1 2">
    <name type="scientific">Nonomuraea purpurea</name>
    <dbReference type="NCBI Taxonomy" id="1849276"/>
    <lineage>
        <taxon>Bacteria</taxon>
        <taxon>Bacillati</taxon>
        <taxon>Actinomycetota</taxon>
        <taxon>Actinomycetes</taxon>
        <taxon>Streptosporangiales</taxon>
        <taxon>Streptosporangiaceae</taxon>
        <taxon>Nonomuraea</taxon>
    </lineage>
</organism>
<accession>A0ABV8GFQ0</accession>
<dbReference type="SUPFAM" id="SSF53254">
    <property type="entry name" value="Phosphoglycerate mutase-like"/>
    <property type="match status" value="1"/>
</dbReference>
<dbReference type="Pfam" id="PF00300">
    <property type="entry name" value="His_Phos_1"/>
    <property type="match status" value="1"/>
</dbReference>
<gene>
    <name evidence="1" type="ORF">ACFOY2_36215</name>
</gene>
<dbReference type="InterPro" id="IPR050275">
    <property type="entry name" value="PGM_Phosphatase"/>
</dbReference>
<dbReference type="Gene3D" id="3.40.50.1240">
    <property type="entry name" value="Phosphoglycerate mutase-like"/>
    <property type="match status" value="1"/>
</dbReference>
<dbReference type="InterPro" id="IPR029033">
    <property type="entry name" value="His_PPase_superfam"/>
</dbReference>
<dbReference type="PANTHER" id="PTHR48100">
    <property type="entry name" value="BROAD-SPECIFICITY PHOSPHATASE YOR283W-RELATED"/>
    <property type="match status" value="1"/>
</dbReference>
<dbReference type="PANTHER" id="PTHR48100:SF62">
    <property type="entry name" value="GLUCOSYL-3-PHOSPHOGLYCERATE PHOSPHATASE"/>
    <property type="match status" value="1"/>
</dbReference>
<keyword evidence="2" id="KW-1185">Reference proteome</keyword>
<protein>
    <submittedName>
        <fullName evidence="1">Histidine phosphatase family protein</fullName>
    </submittedName>
</protein>
<dbReference type="SMART" id="SM00855">
    <property type="entry name" value="PGAM"/>
    <property type="match status" value="1"/>
</dbReference>
<dbReference type="EMBL" id="JBHSBI010000023">
    <property type="protein sequence ID" value="MFC4012725.1"/>
    <property type="molecule type" value="Genomic_DNA"/>
</dbReference>
<sequence length="221" mass="24247">MTLVVHHMRTRLFFVRHGDSLHKREGVIGGPKGCRGLTGIGREQAAELGARIAAETAGDKASIYSSPLPRAVETAAAISTACGLPAAQDCGLCTWHSPLEADGLTHAEYARRFDIEGGGIYRPFQQGNETWAEMVTRTSRTVIDLAHRHRGETVILVGHAETVEISFNALGLLPVYRPFDLEVSPASLTEWVTDQDPTQWPPPRWTLVRFNEIAPSGRLTR</sequence>
<dbReference type="RefSeq" id="WP_379532624.1">
    <property type="nucleotide sequence ID" value="NZ_JBHSBI010000023.1"/>
</dbReference>
<comment type="caution">
    <text evidence="1">The sequence shown here is derived from an EMBL/GenBank/DDBJ whole genome shotgun (WGS) entry which is preliminary data.</text>
</comment>
<evidence type="ECO:0000313" key="2">
    <source>
        <dbReference type="Proteomes" id="UP001595851"/>
    </source>
</evidence>
<dbReference type="InterPro" id="IPR013078">
    <property type="entry name" value="His_Pase_superF_clade-1"/>
</dbReference>
<evidence type="ECO:0000313" key="1">
    <source>
        <dbReference type="EMBL" id="MFC4012725.1"/>
    </source>
</evidence>
<dbReference type="CDD" id="cd07067">
    <property type="entry name" value="HP_PGM_like"/>
    <property type="match status" value="1"/>
</dbReference>
<proteinExistence type="predicted"/>
<reference evidence="2" key="1">
    <citation type="journal article" date="2019" name="Int. J. Syst. Evol. Microbiol.">
        <title>The Global Catalogue of Microorganisms (GCM) 10K type strain sequencing project: providing services to taxonomists for standard genome sequencing and annotation.</title>
        <authorList>
            <consortium name="The Broad Institute Genomics Platform"/>
            <consortium name="The Broad Institute Genome Sequencing Center for Infectious Disease"/>
            <person name="Wu L."/>
            <person name="Ma J."/>
        </authorList>
    </citation>
    <scope>NUCLEOTIDE SEQUENCE [LARGE SCALE GENOMIC DNA]</scope>
    <source>
        <strain evidence="2">TBRC 1276</strain>
    </source>
</reference>
<dbReference type="Proteomes" id="UP001595851">
    <property type="component" value="Unassembled WGS sequence"/>
</dbReference>